<dbReference type="GO" id="GO:0005759">
    <property type="term" value="C:mitochondrial matrix"/>
    <property type="evidence" value="ECO:0007669"/>
    <property type="project" value="TreeGrafter"/>
</dbReference>
<dbReference type="PANTHER" id="PTHR21228">
    <property type="entry name" value="FAST LEU-RICH DOMAIN-CONTAINING"/>
    <property type="match status" value="1"/>
</dbReference>
<evidence type="ECO:0000313" key="3">
    <source>
        <dbReference type="Proteomes" id="UP000694523"/>
    </source>
</evidence>
<evidence type="ECO:0000313" key="2">
    <source>
        <dbReference type="Ensembl" id="ENSNMLP00000007407.1"/>
    </source>
</evidence>
<dbReference type="GO" id="GO:0003723">
    <property type="term" value="F:RNA binding"/>
    <property type="evidence" value="ECO:0007669"/>
    <property type="project" value="TreeGrafter"/>
</dbReference>
<reference evidence="2" key="1">
    <citation type="submission" date="2025-08" db="UniProtKB">
        <authorList>
            <consortium name="Ensembl"/>
        </authorList>
    </citation>
    <scope>IDENTIFICATION</scope>
</reference>
<protein>
    <submittedName>
        <fullName evidence="2">Uncharacterized protein</fullName>
    </submittedName>
</protein>
<keyword evidence="3" id="KW-1185">Reference proteome</keyword>
<name>A0A8C6SJ35_9GOBI</name>
<dbReference type="AlphaFoldDB" id="A0A8C6SJ35"/>
<feature type="region of interest" description="Disordered" evidence="1">
    <location>
        <begin position="415"/>
        <end position="447"/>
    </location>
</feature>
<sequence length="520" mass="58303">MTMSRAAALVMRTALHFCRQSLSLKHHSLPAVASSKLLSAPTANSPFHRPVRLFSDTQTQESDQLPRSVFVEKLSSCSSPSDVLDLTTHYSPTPSQLSHALSRMWNSLKKLTEEQRRAELRLMWEHAALEPLLQQAVGGVAHLSHIHLAYALLALAQLGVRPRTRVVQTYLRAAQERINDFDDKSLSILSSSLENLEDGANVQALKHGIRLLVEARLPRIKNVLHLQTTMRLVGKDAPLELKYKLEAKAMSLSDQFSLPNAQYMITSMVALGFSSKPLLSLCSRKISEHLSCIPFNRLLTVLVSCRELRYRDQQLLNDVSEYGASMVHVWNHKQVRNIRVSWSDSPVAPMILQGSPYLPLYLVWCLAAALERYLLRMNPVQLLNSQFHLSVIGHFSPALLQALLQETTLQELRQRGETNHTPHREGVRLTTPPHREGVRLTTPPHREGARSSRCDVCKNVPSCHEFISSLVFPPRVCGSVAVLCVPGSAFCFGTSRPRGTLALRLRHLRVLGYRPLLVSV</sequence>
<accession>A0A8C6SJ35</accession>
<dbReference type="GO" id="GO:0044528">
    <property type="term" value="P:regulation of mitochondrial mRNA stability"/>
    <property type="evidence" value="ECO:0007669"/>
    <property type="project" value="TreeGrafter"/>
</dbReference>
<organism evidence="2 3">
    <name type="scientific">Neogobius melanostomus</name>
    <name type="common">round goby</name>
    <dbReference type="NCBI Taxonomy" id="47308"/>
    <lineage>
        <taxon>Eukaryota</taxon>
        <taxon>Metazoa</taxon>
        <taxon>Chordata</taxon>
        <taxon>Craniata</taxon>
        <taxon>Vertebrata</taxon>
        <taxon>Euteleostomi</taxon>
        <taxon>Actinopterygii</taxon>
        <taxon>Neopterygii</taxon>
        <taxon>Teleostei</taxon>
        <taxon>Neoteleostei</taxon>
        <taxon>Acanthomorphata</taxon>
        <taxon>Gobiaria</taxon>
        <taxon>Gobiiformes</taxon>
        <taxon>Gobioidei</taxon>
        <taxon>Gobiidae</taxon>
        <taxon>Benthophilinae</taxon>
        <taxon>Neogobiini</taxon>
        <taxon>Neogobius</taxon>
    </lineage>
</organism>
<dbReference type="InterPro" id="IPR050870">
    <property type="entry name" value="FAST_kinase"/>
</dbReference>
<dbReference type="Ensembl" id="ENSNMLT00000008430.1">
    <property type="protein sequence ID" value="ENSNMLP00000007407.1"/>
    <property type="gene ID" value="ENSNMLG00000005314.1"/>
</dbReference>
<dbReference type="Proteomes" id="UP000694523">
    <property type="component" value="Unplaced"/>
</dbReference>
<reference evidence="2" key="2">
    <citation type="submission" date="2025-09" db="UniProtKB">
        <authorList>
            <consortium name="Ensembl"/>
        </authorList>
    </citation>
    <scope>IDENTIFICATION</scope>
</reference>
<dbReference type="PANTHER" id="PTHR21228:SF1">
    <property type="entry name" value="FAST KINASE DOMAIN-CONTAINING PROTEIN 2, MITOCHONDRIAL"/>
    <property type="match status" value="1"/>
</dbReference>
<dbReference type="GO" id="GO:0000963">
    <property type="term" value="P:mitochondrial RNA processing"/>
    <property type="evidence" value="ECO:0007669"/>
    <property type="project" value="TreeGrafter"/>
</dbReference>
<evidence type="ECO:0000256" key="1">
    <source>
        <dbReference type="SAM" id="MobiDB-lite"/>
    </source>
</evidence>
<proteinExistence type="predicted"/>
<dbReference type="GO" id="GO:0035770">
    <property type="term" value="C:ribonucleoprotein granule"/>
    <property type="evidence" value="ECO:0007669"/>
    <property type="project" value="TreeGrafter"/>
</dbReference>